<keyword evidence="3" id="KW-1185">Reference proteome</keyword>
<sequence length="114" mass="12448">MAKSNTGKQPDGALPAKSPRETTLNRRFLTEKARITMSSGMNLVLGQTAKDGPTATRRNEQMGVLGPDKATDATAEHGITVSEILVPSGRIVTVFHHWQGEQSSLVLDLHSRRW</sequence>
<dbReference type="Proteomes" id="UP000026962">
    <property type="component" value="Chromosome 3"/>
</dbReference>
<reference evidence="2" key="1">
    <citation type="submission" date="2015-04" db="UniProtKB">
        <authorList>
            <consortium name="EnsemblPlants"/>
        </authorList>
    </citation>
    <scope>IDENTIFICATION</scope>
</reference>
<name>A0A0E0KHC8_ORYPU</name>
<evidence type="ECO:0000313" key="3">
    <source>
        <dbReference type="Proteomes" id="UP000026962"/>
    </source>
</evidence>
<dbReference type="AlphaFoldDB" id="A0A0E0KHC8"/>
<organism evidence="2">
    <name type="scientific">Oryza punctata</name>
    <name type="common">Red rice</name>
    <dbReference type="NCBI Taxonomy" id="4537"/>
    <lineage>
        <taxon>Eukaryota</taxon>
        <taxon>Viridiplantae</taxon>
        <taxon>Streptophyta</taxon>
        <taxon>Embryophyta</taxon>
        <taxon>Tracheophyta</taxon>
        <taxon>Spermatophyta</taxon>
        <taxon>Magnoliopsida</taxon>
        <taxon>Liliopsida</taxon>
        <taxon>Poales</taxon>
        <taxon>Poaceae</taxon>
        <taxon>BOP clade</taxon>
        <taxon>Oryzoideae</taxon>
        <taxon>Oryzeae</taxon>
        <taxon>Oryzinae</taxon>
        <taxon>Oryza</taxon>
    </lineage>
</organism>
<protein>
    <submittedName>
        <fullName evidence="2">Uncharacterized protein</fullName>
    </submittedName>
</protein>
<reference evidence="2" key="2">
    <citation type="submission" date="2018-05" db="EMBL/GenBank/DDBJ databases">
        <title>OpunRS2 (Oryza punctata Reference Sequence Version 2).</title>
        <authorList>
            <person name="Zhang J."/>
            <person name="Kudrna D."/>
            <person name="Lee S."/>
            <person name="Talag J."/>
            <person name="Welchert J."/>
            <person name="Wing R.A."/>
        </authorList>
    </citation>
    <scope>NUCLEOTIDE SEQUENCE [LARGE SCALE GENOMIC DNA]</scope>
</reference>
<dbReference type="Gramene" id="OPUNC03G26750.1">
    <property type="protein sequence ID" value="OPUNC03G26750.1"/>
    <property type="gene ID" value="OPUNC03G26750"/>
</dbReference>
<dbReference type="HOGENOM" id="CLU_2125117_0_0_1"/>
<dbReference type="EnsemblPlants" id="OPUNC03G26750.1">
    <property type="protein sequence ID" value="OPUNC03G26750.1"/>
    <property type="gene ID" value="OPUNC03G26750"/>
</dbReference>
<proteinExistence type="predicted"/>
<feature type="region of interest" description="Disordered" evidence="1">
    <location>
        <begin position="44"/>
        <end position="71"/>
    </location>
</feature>
<accession>A0A0E0KHC8</accession>
<evidence type="ECO:0000313" key="2">
    <source>
        <dbReference type="EnsemblPlants" id="OPUNC03G26750.1"/>
    </source>
</evidence>
<feature type="region of interest" description="Disordered" evidence="1">
    <location>
        <begin position="1"/>
        <end position="22"/>
    </location>
</feature>
<evidence type="ECO:0000256" key="1">
    <source>
        <dbReference type="SAM" id="MobiDB-lite"/>
    </source>
</evidence>